<dbReference type="RefSeq" id="XP_018688296.1">
    <property type="nucleotide sequence ID" value="XM_018842135.1"/>
</dbReference>
<evidence type="ECO:0000256" key="1">
    <source>
        <dbReference type="ARBA" id="ARBA00004123"/>
    </source>
</evidence>
<dbReference type="GO" id="GO:0008270">
    <property type="term" value="F:zinc ion binding"/>
    <property type="evidence" value="ECO:0007669"/>
    <property type="project" value="InterPro"/>
</dbReference>
<evidence type="ECO:0000259" key="7">
    <source>
        <dbReference type="SMART" id="SM00906"/>
    </source>
</evidence>
<dbReference type="InterPro" id="IPR050815">
    <property type="entry name" value="TF_fung"/>
</dbReference>
<comment type="caution">
    <text evidence="8">The sequence shown here is derived from an EMBL/GenBank/DDBJ whole genome shotgun (WGS) entry which is preliminary data.</text>
</comment>
<dbReference type="GO" id="GO:0005634">
    <property type="term" value="C:nucleus"/>
    <property type="evidence" value="ECO:0007669"/>
    <property type="project" value="UniProtKB-SubCell"/>
</dbReference>
<dbReference type="EMBL" id="LVYI01000012">
    <property type="protein sequence ID" value="OAP54929.1"/>
    <property type="molecule type" value="Genomic_DNA"/>
</dbReference>
<evidence type="ECO:0000256" key="2">
    <source>
        <dbReference type="ARBA" id="ARBA00022723"/>
    </source>
</evidence>
<feature type="region of interest" description="Disordered" evidence="6">
    <location>
        <begin position="410"/>
        <end position="433"/>
    </location>
</feature>
<evidence type="ECO:0000256" key="4">
    <source>
        <dbReference type="ARBA" id="ARBA00023163"/>
    </source>
</evidence>
<keyword evidence="4" id="KW-0804">Transcription</keyword>
<evidence type="ECO:0000256" key="6">
    <source>
        <dbReference type="SAM" id="MobiDB-lite"/>
    </source>
</evidence>
<dbReference type="PANTHER" id="PTHR47338">
    <property type="entry name" value="ZN(II)2CYS6 TRANSCRIPTION FACTOR (EUROFUNG)-RELATED"/>
    <property type="match status" value="1"/>
</dbReference>
<evidence type="ECO:0000256" key="3">
    <source>
        <dbReference type="ARBA" id="ARBA00023015"/>
    </source>
</evidence>
<keyword evidence="9" id="KW-1185">Reference proteome</keyword>
<dbReference type="GO" id="GO:0000981">
    <property type="term" value="F:DNA-binding transcription factor activity, RNA polymerase II-specific"/>
    <property type="evidence" value="ECO:0007669"/>
    <property type="project" value="InterPro"/>
</dbReference>
<feature type="region of interest" description="Disordered" evidence="6">
    <location>
        <begin position="466"/>
        <end position="489"/>
    </location>
</feature>
<dbReference type="GeneID" id="30014797"/>
<accession>A0A178Z599</accession>
<dbReference type="GO" id="GO:0006351">
    <property type="term" value="P:DNA-templated transcription"/>
    <property type="evidence" value="ECO:0007669"/>
    <property type="project" value="InterPro"/>
</dbReference>
<dbReference type="OrthoDB" id="2563500at2759"/>
<feature type="compositionally biased region" description="Polar residues" evidence="6">
    <location>
        <begin position="410"/>
        <end position="419"/>
    </location>
</feature>
<dbReference type="STRING" id="1367422.A0A178Z599"/>
<evidence type="ECO:0000313" key="8">
    <source>
        <dbReference type="EMBL" id="OAP54929.1"/>
    </source>
</evidence>
<proteinExistence type="predicted"/>
<dbReference type="InterPro" id="IPR007219">
    <property type="entry name" value="XnlR_reg_dom"/>
</dbReference>
<dbReference type="Proteomes" id="UP000078343">
    <property type="component" value="Unassembled WGS sequence"/>
</dbReference>
<comment type="subcellular location">
    <subcellularLocation>
        <location evidence="1">Nucleus</location>
    </subcellularLocation>
</comment>
<keyword evidence="2" id="KW-0479">Metal-binding</keyword>
<dbReference type="GO" id="GO:0003677">
    <property type="term" value="F:DNA binding"/>
    <property type="evidence" value="ECO:0007669"/>
    <property type="project" value="InterPro"/>
</dbReference>
<protein>
    <recommendedName>
        <fullName evidence="7">Xylanolytic transcriptional activator regulatory domain-containing protein</fullName>
    </recommendedName>
</protein>
<name>A0A178Z599_9EURO</name>
<evidence type="ECO:0000313" key="9">
    <source>
        <dbReference type="Proteomes" id="UP000078343"/>
    </source>
</evidence>
<sequence length="561" mass="63194">MLRIFNAYFTDLSPSPVYSFLHKATVIQRYHAGLMDRPLLYALVGITTLLSDVGMGMEGYGSKCIDLCQQLILSDLDQQSVINIQALVLVIKYRMMSRQFVRAFMLLSLAARMAYGVRLNFENPRLCFLAQESRRRLMWSLFLLDGSLASGLTDFQLFRPGSIHVQLPCDERHFELNLARKTEMLQPPEDGSPPDDIGLLALNIRISSLRYRILHFLKTLAMSQTHDAERIQREVYTLQAELDAFVARLPSCFAYSRINLQLCAYSPRLAPFIMIHILRHQCHCDLYRLSLAGLHEALPQSVLECMSPAFLSLCREKCFQHAEAMVEIYNSVMSLKTGLPSMDLDFIVSVYQCARILFYLFRTNALPSDIDVEHITKQVNSCAKAVAALSRPTAAVLSIQKDLDTLLQRGFSNRSSSASPEPDEAGLENKSMADVSRRVLSRHSYAKEVGQTDHSEALILPQTSEAQRREFQGSQSTPSETHVPDSTGANLALPNEALQLPARISGVANDRGVRTDFDAFQTDLEGFGYDLQSPDLGFSHEPWGDWGNSQFIYQMLANDQW</sequence>
<feature type="domain" description="Xylanolytic transcriptional activator regulatory" evidence="7">
    <location>
        <begin position="103"/>
        <end position="174"/>
    </location>
</feature>
<keyword evidence="5" id="KW-0539">Nucleus</keyword>
<dbReference type="Pfam" id="PF04082">
    <property type="entry name" value="Fungal_trans"/>
    <property type="match status" value="1"/>
</dbReference>
<reference evidence="8 9" key="1">
    <citation type="submission" date="2016-04" db="EMBL/GenBank/DDBJ databases">
        <title>Draft genome of Fonsecaea erecta CBS 125763.</title>
        <authorList>
            <person name="Weiss V.A."/>
            <person name="Vicente V.A."/>
            <person name="Raittz R.T."/>
            <person name="Moreno L.F."/>
            <person name="De Souza E.M."/>
            <person name="Pedrosa F.O."/>
            <person name="Steffens M.B."/>
            <person name="Faoro H."/>
            <person name="Tadra-Sfeir M.Z."/>
            <person name="Najafzadeh M.J."/>
            <person name="Felipe M.S."/>
            <person name="Teixeira M."/>
            <person name="Sun J."/>
            <person name="Xi L."/>
            <person name="Gomes R."/>
            <person name="De Azevedo C.M."/>
            <person name="Salgado C.G."/>
            <person name="Da Silva M.B."/>
            <person name="Nascimento M.F."/>
            <person name="Queiroz-Telles F."/>
            <person name="Attili D.S."/>
            <person name="Gorbushina A."/>
        </authorList>
    </citation>
    <scope>NUCLEOTIDE SEQUENCE [LARGE SCALE GENOMIC DNA]</scope>
    <source>
        <strain evidence="8 9">CBS 125763</strain>
    </source>
</reference>
<organism evidence="8 9">
    <name type="scientific">Fonsecaea erecta</name>
    <dbReference type="NCBI Taxonomy" id="1367422"/>
    <lineage>
        <taxon>Eukaryota</taxon>
        <taxon>Fungi</taxon>
        <taxon>Dikarya</taxon>
        <taxon>Ascomycota</taxon>
        <taxon>Pezizomycotina</taxon>
        <taxon>Eurotiomycetes</taxon>
        <taxon>Chaetothyriomycetidae</taxon>
        <taxon>Chaetothyriales</taxon>
        <taxon>Herpotrichiellaceae</taxon>
        <taxon>Fonsecaea</taxon>
    </lineage>
</organism>
<dbReference type="SMART" id="SM00906">
    <property type="entry name" value="Fungal_trans"/>
    <property type="match status" value="1"/>
</dbReference>
<dbReference type="CDD" id="cd12148">
    <property type="entry name" value="fungal_TF_MHR"/>
    <property type="match status" value="1"/>
</dbReference>
<evidence type="ECO:0000256" key="5">
    <source>
        <dbReference type="ARBA" id="ARBA00023242"/>
    </source>
</evidence>
<dbReference type="AlphaFoldDB" id="A0A178Z599"/>
<dbReference type="PANTHER" id="PTHR47338:SF7">
    <property type="entry name" value="ZN(II)2CYS6 TRANSCRIPTION FACTOR (EUROFUNG)"/>
    <property type="match status" value="1"/>
</dbReference>
<keyword evidence="3" id="KW-0805">Transcription regulation</keyword>
<gene>
    <name evidence="8" type="ORF">AYL99_10629</name>
</gene>